<dbReference type="InterPro" id="IPR039421">
    <property type="entry name" value="Type_1_exporter"/>
</dbReference>
<dbReference type="GO" id="GO:0140359">
    <property type="term" value="F:ABC-type transporter activity"/>
    <property type="evidence" value="ECO:0007669"/>
    <property type="project" value="InterPro"/>
</dbReference>
<sequence>MVKHIMSVGLGNFIFRDPSSEVDTVDKVSVITLFRYASKFDLLILTIGSCMAAITGLGFPFISVIFGNITGSFVKATTLIDYPGVHLAGNYTLDDFSDDVIGNCLDYICVGIAVFTASTVQVMCFLTAGENMIHRMRTEFLRSIIRQDIPWYDKNQSGTLTTKLFE</sequence>
<feature type="domain" description="ABC transmembrane type-1" evidence="6">
    <location>
        <begin position="47"/>
        <end position="166"/>
    </location>
</feature>
<feature type="transmembrane region" description="Helical" evidence="5">
    <location>
        <begin position="42"/>
        <end position="66"/>
    </location>
</feature>
<reference evidence="7 8" key="2">
    <citation type="journal article" date="2019" name="G3 (Bethesda)">
        <title>Hybrid Assembly of the Genome of the Entomopathogenic Nematode Steinernema carpocapsae Identifies the X-Chromosome.</title>
        <authorList>
            <person name="Serra L."/>
            <person name="Macchietto M."/>
            <person name="Macias-Munoz A."/>
            <person name="McGill C.J."/>
            <person name="Rodriguez I.M."/>
            <person name="Rodriguez B."/>
            <person name="Murad R."/>
            <person name="Mortazavi A."/>
        </authorList>
    </citation>
    <scope>NUCLEOTIDE SEQUENCE [LARGE SCALE GENOMIC DNA]</scope>
    <source>
        <strain evidence="7 8">ALL</strain>
    </source>
</reference>
<dbReference type="AlphaFoldDB" id="A0A4V6A0X8"/>
<evidence type="ECO:0000256" key="2">
    <source>
        <dbReference type="ARBA" id="ARBA00022692"/>
    </source>
</evidence>
<dbReference type="OrthoDB" id="6500128at2759"/>
<reference evidence="7 8" key="1">
    <citation type="journal article" date="2015" name="Genome Biol.">
        <title>Comparative genomics of Steinernema reveals deeply conserved gene regulatory networks.</title>
        <authorList>
            <person name="Dillman A.R."/>
            <person name="Macchietto M."/>
            <person name="Porter C.F."/>
            <person name="Rogers A."/>
            <person name="Williams B."/>
            <person name="Antoshechkin I."/>
            <person name="Lee M.M."/>
            <person name="Goodwin Z."/>
            <person name="Lu X."/>
            <person name="Lewis E.E."/>
            <person name="Goodrich-Blair H."/>
            <person name="Stock S.P."/>
            <person name="Adams B.J."/>
            <person name="Sternberg P.W."/>
            <person name="Mortazavi A."/>
        </authorList>
    </citation>
    <scope>NUCLEOTIDE SEQUENCE [LARGE SCALE GENOMIC DNA]</scope>
    <source>
        <strain evidence="7 8">ALL</strain>
    </source>
</reference>
<name>A0A4V6A0X8_STECR</name>
<dbReference type="PANTHER" id="PTHR24222:SF76">
    <property type="entry name" value="MYCOBACTIN IMPORT ATP-BINDING_PERMEASE PROTEIN IRTB"/>
    <property type="match status" value="1"/>
</dbReference>
<protein>
    <recommendedName>
        <fullName evidence="6">ABC transmembrane type-1 domain-containing protein</fullName>
    </recommendedName>
</protein>
<evidence type="ECO:0000259" key="6">
    <source>
        <dbReference type="PROSITE" id="PS50929"/>
    </source>
</evidence>
<keyword evidence="2 5" id="KW-0812">Transmembrane</keyword>
<organism evidence="7 8">
    <name type="scientific">Steinernema carpocapsae</name>
    <name type="common">Entomopathogenic nematode</name>
    <dbReference type="NCBI Taxonomy" id="34508"/>
    <lineage>
        <taxon>Eukaryota</taxon>
        <taxon>Metazoa</taxon>
        <taxon>Ecdysozoa</taxon>
        <taxon>Nematoda</taxon>
        <taxon>Chromadorea</taxon>
        <taxon>Rhabditida</taxon>
        <taxon>Tylenchina</taxon>
        <taxon>Panagrolaimomorpha</taxon>
        <taxon>Strongyloidoidea</taxon>
        <taxon>Steinernematidae</taxon>
        <taxon>Steinernema</taxon>
    </lineage>
</organism>
<keyword evidence="4 5" id="KW-0472">Membrane</keyword>
<evidence type="ECO:0000256" key="5">
    <source>
        <dbReference type="SAM" id="Phobius"/>
    </source>
</evidence>
<comment type="subcellular location">
    <subcellularLocation>
        <location evidence="1">Membrane</location>
        <topology evidence="1">Multi-pass membrane protein</topology>
    </subcellularLocation>
</comment>
<keyword evidence="3 5" id="KW-1133">Transmembrane helix</keyword>
<gene>
    <name evidence="7" type="ORF">L596_020542</name>
</gene>
<dbReference type="Gene3D" id="1.20.1560.10">
    <property type="entry name" value="ABC transporter type 1, transmembrane domain"/>
    <property type="match status" value="1"/>
</dbReference>
<dbReference type="InterPro" id="IPR036640">
    <property type="entry name" value="ABC1_TM_sf"/>
</dbReference>
<dbReference type="STRING" id="34508.A0A4V6A0X8"/>
<evidence type="ECO:0000256" key="3">
    <source>
        <dbReference type="ARBA" id="ARBA00022989"/>
    </source>
</evidence>
<evidence type="ECO:0000256" key="4">
    <source>
        <dbReference type="ARBA" id="ARBA00023136"/>
    </source>
</evidence>
<dbReference type="PROSITE" id="PS50929">
    <property type="entry name" value="ABC_TM1F"/>
    <property type="match status" value="1"/>
</dbReference>
<proteinExistence type="predicted"/>
<evidence type="ECO:0000313" key="7">
    <source>
        <dbReference type="EMBL" id="TKR73205.1"/>
    </source>
</evidence>
<accession>A0A4V6A0X8</accession>
<comment type="caution">
    <text evidence="7">The sequence shown here is derived from an EMBL/GenBank/DDBJ whole genome shotgun (WGS) entry which is preliminary data.</text>
</comment>
<keyword evidence="8" id="KW-1185">Reference proteome</keyword>
<evidence type="ECO:0000313" key="8">
    <source>
        <dbReference type="Proteomes" id="UP000298663"/>
    </source>
</evidence>
<dbReference type="Proteomes" id="UP000298663">
    <property type="component" value="Unassembled WGS sequence"/>
</dbReference>
<dbReference type="GO" id="GO:0005886">
    <property type="term" value="C:plasma membrane"/>
    <property type="evidence" value="ECO:0007669"/>
    <property type="project" value="TreeGrafter"/>
</dbReference>
<dbReference type="EMBL" id="AZBU02000006">
    <property type="protein sequence ID" value="TKR73205.1"/>
    <property type="molecule type" value="Genomic_DNA"/>
</dbReference>
<dbReference type="SUPFAM" id="SSF90123">
    <property type="entry name" value="ABC transporter transmembrane region"/>
    <property type="match status" value="1"/>
</dbReference>
<evidence type="ECO:0000256" key="1">
    <source>
        <dbReference type="ARBA" id="ARBA00004141"/>
    </source>
</evidence>
<dbReference type="PANTHER" id="PTHR24222">
    <property type="entry name" value="ABC TRANSPORTER B FAMILY"/>
    <property type="match status" value="1"/>
</dbReference>
<dbReference type="Pfam" id="PF00664">
    <property type="entry name" value="ABC_membrane"/>
    <property type="match status" value="1"/>
</dbReference>
<feature type="transmembrane region" description="Helical" evidence="5">
    <location>
        <begin position="105"/>
        <end position="128"/>
    </location>
</feature>
<dbReference type="GO" id="GO:0005524">
    <property type="term" value="F:ATP binding"/>
    <property type="evidence" value="ECO:0007669"/>
    <property type="project" value="InterPro"/>
</dbReference>
<dbReference type="InterPro" id="IPR011527">
    <property type="entry name" value="ABC1_TM_dom"/>
</dbReference>